<dbReference type="eggNOG" id="arCOG03115">
    <property type="taxonomic scope" value="Archaea"/>
</dbReference>
<dbReference type="Proteomes" id="UP000002654">
    <property type="component" value="Chromosome"/>
</dbReference>
<organism evidence="1 2">
    <name type="scientific">Thermoproteus tenax (strain ATCC 35583 / DSM 2078 / JCM 9277 / NBRC 100435 / Kra 1)</name>
    <dbReference type="NCBI Taxonomy" id="768679"/>
    <lineage>
        <taxon>Archaea</taxon>
        <taxon>Thermoproteota</taxon>
        <taxon>Thermoprotei</taxon>
        <taxon>Thermoproteales</taxon>
        <taxon>Thermoproteaceae</taxon>
        <taxon>Thermoproteus</taxon>
    </lineage>
</organism>
<evidence type="ECO:0008006" key="3">
    <source>
        <dbReference type="Google" id="ProtNLM"/>
    </source>
</evidence>
<dbReference type="KEGG" id="ttn:TTX_0791"/>
<protein>
    <recommendedName>
        <fullName evidence="3">DUF192 domain-containing protein</fullName>
    </recommendedName>
</protein>
<dbReference type="PANTHER" id="PTHR37953:SF1">
    <property type="entry name" value="UPF0127 PROTEIN MJ1496"/>
    <property type="match status" value="1"/>
</dbReference>
<dbReference type="AlphaFoldDB" id="G4RPF1"/>
<dbReference type="HOGENOM" id="CLU_1870818_0_0_2"/>
<sequence>MLLIALALLALPSLLTSRSSDNPFAETTTMTLNGVPYIFYVADTPAKQRRGYMNTTSYDPRGVGAVGMVFLFGENSTWCFWMHDTYIPLRIVWVSGTRVTKSVLARPLNDTSICGYGDKVLEIDPRLPAPTIVK</sequence>
<dbReference type="STRING" id="768679.TTX_0791"/>
<dbReference type="Pfam" id="PF02643">
    <property type="entry name" value="DUF192"/>
    <property type="match status" value="1"/>
</dbReference>
<dbReference type="PaxDb" id="768679-TTX_0791"/>
<proteinExistence type="predicted"/>
<keyword evidence="2" id="KW-1185">Reference proteome</keyword>
<accession>G4RPF1</accession>
<gene>
    <name evidence="1" type="ordered locus">TTX_0791</name>
</gene>
<reference evidence="1 2" key="1">
    <citation type="journal article" date="2011" name="PLoS ONE">
        <title>The complete genome sequence of Thermoproteus tenax: a physiologically versatile member of the Crenarchaeota.</title>
        <authorList>
            <person name="Siebers B."/>
            <person name="Zaparty M."/>
            <person name="Raddatz G."/>
            <person name="Tjaden B."/>
            <person name="Albers S.V."/>
            <person name="Bell S.D."/>
            <person name="Blombach F."/>
            <person name="Kletzin A."/>
            <person name="Kyrpides N."/>
            <person name="Lanz C."/>
            <person name="Plagens A."/>
            <person name="Rampp M."/>
            <person name="Rosinus A."/>
            <person name="von Jan M."/>
            <person name="Makarova K.S."/>
            <person name="Klenk H.P."/>
            <person name="Schuster S.C."/>
            <person name="Hensel R."/>
        </authorList>
    </citation>
    <scope>NUCLEOTIDE SEQUENCE [LARGE SCALE GENOMIC DNA]</scope>
    <source>
        <strain evidence="2">ATCC 35583 / DSM 2078 / JCM 9277 / NBRC 100435 / Kra 1</strain>
    </source>
</reference>
<dbReference type="PANTHER" id="PTHR37953">
    <property type="entry name" value="UPF0127 PROTEIN MJ1496"/>
    <property type="match status" value="1"/>
</dbReference>
<dbReference type="InterPro" id="IPR003795">
    <property type="entry name" value="DUF192"/>
</dbReference>
<dbReference type="InterPro" id="IPR038695">
    <property type="entry name" value="Saro_0823-like_sf"/>
</dbReference>
<evidence type="ECO:0000313" key="1">
    <source>
        <dbReference type="EMBL" id="CCC81446.1"/>
    </source>
</evidence>
<name>G4RPF1_THETK</name>
<evidence type="ECO:0000313" key="2">
    <source>
        <dbReference type="Proteomes" id="UP000002654"/>
    </source>
</evidence>
<dbReference type="EMBL" id="FN869859">
    <property type="protein sequence ID" value="CCC81446.1"/>
    <property type="molecule type" value="Genomic_DNA"/>
</dbReference>
<dbReference type="Gene3D" id="2.60.120.1140">
    <property type="entry name" value="Protein of unknown function DUF192"/>
    <property type="match status" value="1"/>
</dbReference>
<dbReference type="PATRIC" id="fig|768679.9.peg.800"/>